<evidence type="ECO:0000313" key="2">
    <source>
        <dbReference type="EMBL" id="MPM03583.1"/>
    </source>
</evidence>
<dbReference type="Pfam" id="PF20187">
    <property type="entry name" value="DUF6550"/>
    <property type="match status" value="1"/>
</dbReference>
<dbReference type="EMBL" id="VSSQ01000965">
    <property type="protein sequence ID" value="MPM03583.1"/>
    <property type="molecule type" value="Genomic_DNA"/>
</dbReference>
<feature type="compositionally biased region" description="Low complexity" evidence="1">
    <location>
        <begin position="43"/>
        <end position="57"/>
    </location>
</feature>
<reference evidence="2" key="1">
    <citation type="submission" date="2019-08" db="EMBL/GenBank/DDBJ databases">
        <authorList>
            <person name="Kucharzyk K."/>
            <person name="Murdoch R.W."/>
            <person name="Higgins S."/>
            <person name="Loffler F."/>
        </authorList>
    </citation>
    <scope>NUCLEOTIDE SEQUENCE</scope>
</reference>
<comment type="caution">
    <text evidence="2">The sequence shown here is derived from an EMBL/GenBank/DDBJ whole genome shotgun (WGS) entry which is preliminary data.</text>
</comment>
<gene>
    <name evidence="2" type="ORF">SDC9_49850</name>
</gene>
<name>A0A644WMF1_9ZZZZ</name>
<dbReference type="AlphaFoldDB" id="A0A644WMF1"/>
<feature type="compositionally biased region" description="Polar residues" evidence="1">
    <location>
        <begin position="89"/>
        <end position="117"/>
    </location>
</feature>
<sequence>MKLTEKTKKRLTLAGLGVLSIVLVVAIAAQFRTGTPTDGKGNASAAASDATVSSISAPATTDSSPDISVPAVSAPDTASQNGGAKDTGDSSGTDQSIQAEVTKPSEPSSEAKTDPNQTPDGKKTTKTDGGTPTADSSSEPSTPKAGDKNSKGQVYFPGFGWVDDEGGGTSGTTAGDMYENGNKIGNMN</sequence>
<proteinExistence type="predicted"/>
<protein>
    <submittedName>
        <fullName evidence="2">Uncharacterized protein</fullName>
    </submittedName>
</protein>
<organism evidence="2">
    <name type="scientific">bioreactor metagenome</name>
    <dbReference type="NCBI Taxonomy" id="1076179"/>
    <lineage>
        <taxon>unclassified sequences</taxon>
        <taxon>metagenomes</taxon>
        <taxon>ecological metagenomes</taxon>
    </lineage>
</organism>
<feature type="region of interest" description="Disordered" evidence="1">
    <location>
        <begin position="33"/>
        <end position="188"/>
    </location>
</feature>
<evidence type="ECO:0000256" key="1">
    <source>
        <dbReference type="SAM" id="MobiDB-lite"/>
    </source>
</evidence>
<accession>A0A644WMF1</accession>
<dbReference type="InterPro" id="IPR046680">
    <property type="entry name" value="DUF6550"/>
</dbReference>